<dbReference type="GO" id="GO:0003677">
    <property type="term" value="F:DNA binding"/>
    <property type="evidence" value="ECO:0007669"/>
    <property type="project" value="UniProtKB-KW"/>
</dbReference>
<dbReference type="Gene3D" id="3.40.190.290">
    <property type="match status" value="1"/>
</dbReference>
<dbReference type="Pfam" id="PF00126">
    <property type="entry name" value="HTH_1"/>
    <property type="match status" value="1"/>
</dbReference>
<keyword evidence="8" id="KW-1185">Reference proteome</keyword>
<dbReference type="InterPro" id="IPR005119">
    <property type="entry name" value="LysR_subst-bd"/>
</dbReference>
<keyword evidence="2" id="KW-0805">Transcription regulation</keyword>
<dbReference type="InterPro" id="IPR036388">
    <property type="entry name" value="WH-like_DNA-bd_sf"/>
</dbReference>
<name>A0A512DMR5_9PROT</name>
<gene>
    <name evidence="7" type="ORF">SAE02_19090</name>
</gene>
<dbReference type="EMBL" id="BJYZ01000007">
    <property type="protein sequence ID" value="GEO37761.1"/>
    <property type="molecule type" value="Genomic_DNA"/>
</dbReference>
<comment type="caution">
    <text evidence="7">The sequence shown here is derived from an EMBL/GenBank/DDBJ whole genome shotgun (WGS) entry which is preliminary data.</text>
</comment>
<dbReference type="Pfam" id="PF03466">
    <property type="entry name" value="LysR_substrate"/>
    <property type="match status" value="1"/>
</dbReference>
<organism evidence="7 8">
    <name type="scientific">Skermanella aerolata</name>
    <dbReference type="NCBI Taxonomy" id="393310"/>
    <lineage>
        <taxon>Bacteria</taxon>
        <taxon>Pseudomonadati</taxon>
        <taxon>Pseudomonadota</taxon>
        <taxon>Alphaproteobacteria</taxon>
        <taxon>Rhodospirillales</taxon>
        <taxon>Azospirillaceae</taxon>
        <taxon>Skermanella</taxon>
    </lineage>
</organism>
<protein>
    <submittedName>
        <fullName evidence="7">LysR family transcriptional regulator</fullName>
    </submittedName>
</protein>
<dbReference type="InterPro" id="IPR000847">
    <property type="entry name" value="LysR_HTH_N"/>
</dbReference>
<evidence type="ECO:0000256" key="3">
    <source>
        <dbReference type="ARBA" id="ARBA00023125"/>
    </source>
</evidence>
<proteinExistence type="inferred from homology"/>
<dbReference type="FunFam" id="1.10.10.10:FF:000001">
    <property type="entry name" value="LysR family transcriptional regulator"/>
    <property type="match status" value="1"/>
</dbReference>
<reference evidence="7 8" key="1">
    <citation type="submission" date="2019-07" db="EMBL/GenBank/DDBJ databases">
        <title>Whole genome shotgun sequence of Skermanella aerolata NBRC 106429.</title>
        <authorList>
            <person name="Hosoyama A."/>
            <person name="Uohara A."/>
            <person name="Ohji S."/>
            <person name="Ichikawa N."/>
        </authorList>
    </citation>
    <scope>NUCLEOTIDE SEQUENCE [LARGE SCALE GENOMIC DNA]</scope>
    <source>
        <strain evidence="7 8">NBRC 106429</strain>
    </source>
</reference>
<evidence type="ECO:0000256" key="2">
    <source>
        <dbReference type="ARBA" id="ARBA00023015"/>
    </source>
</evidence>
<evidence type="ECO:0000259" key="6">
    <source>
        <dbReference type="PROSITE" id="PS50931"/>
    </source>
</evidence>
<dbReference type="InterPro" id="IPR036390">
    <property type="entry name" value="WH_DNA-bd_sf"/>
</dbReference>
<keyword evidence="3" id="KW-0238">DNA-binding</keyword>
<evidence type="ECO:0000313" key="7">
    <source>
        <dbReference type="EMBL" id="GEO37761.1"/>
    </source>
</evidence>
<dbReference type="AlphaFoldDB" id="A0A512DMR5"/>
<keyword evidence="4" id="KW-0010">Activator</keyword>
<keyword evidence="5" id="KW-0804">Transcription</keyword>
<dbReference type="GO" id="GO:0003700">
    <property type="term" value="F:DNA-binding transcription factor activity"/>
    <property type="evidence" value="ECO:0007669"/>
    <property type="project" value="InterPro"/>
</dbReference>
<feature type="domain" description="HTH lysR-type" evidence="6">
    <location>
        <begin position="1"/>
        <end position="58"/>
    </location>
</feature>
<comment type="similarity">
    <text evidence="1">Belongs to the LysR transcriptional regulatory family.</text>
</comment>
<dbReference type="SUPFAM" id="SSF46785">
    <property type="entry name" value="Winged helix' DNA-binding domain"/>
    <property type="match status" value="1"/>
</dbReference>
<dbReference type="PANTHER" id="PTHR30293:SF0">
    <property type="entry name" value="NITROGEN ASSIMILATION REGULATORY PROTEIN NAC"/>
    <property type="match status" value="1"/>
</dbReference>
<sequence length="310" mass="33868">MDLRQLRYFLAVAEHGSILKASQALRVAQPSISTHLRNLEEEFGVVLFERSARGVVATSEGQELIRHARLILKSADDARESLRSRSDSPVGRVTFAIPTSLVTILAVPLIEQTQAALPNVTLRVVESMSGYIAHWLLEGQVDVGLLYGAHPNSGIESTKLLTEELYLAGRDEASLAGIAEGGDAPFHRLEPLKFVLPGREHGLRSLIEQSARRAGISLNVTIEIDAFSQIKRLVRRGAGHTILSLAALESDESGAALSVARIVEPVVERSVHIAHANSRPLTRAAREVERIAVGILRTEANSGWWRAKLW</sequence>
<evidence type="ECO:0000313" key="8">
    <source>
        <dbReference type="Proteomes" id="UP000321523"/>
    </source>
</evidence>
<dbReference type="PANTHER" id="PTHR30293">
    <property type="entry name" value="TRANSCRIPTIONAL REGULATORY PROTEIN NAC-RELATED"/>
    <property type="match status" value="1"/>
</dbReference>
<dbReference type="OrthoDB" id="8479357at2"/>
<dbReference type="GO" id="GO:2000142">
    <property type="term" value="P:regulation of DNA-templated transcription initiation"/>
    <property type="evidence" value="ECO:0007669"/>
    <property type="project" value="TreeGrafter"/>
</dbReference>
<dbReference type="Gene3D" id="1.10.10.10">
    <property type="entry name" value="Winged helix-like DNA-binding domain superfamily/Winged helix DNA-binding domain"/>
    <property type="match status" value="1"/>
</dbReference>
<dbReference type="SUPFAM" id="SSF53850">
    <property type="entry name" value="Periplasmic binding protein-like II"/>
    <property type="match status" value="1"/>
</dbReference>
<accession>A0A512DMR5</accession>
<dbReference type="RefSeq" id="WP_044426663.1">
    <property type="nucleotide sequence ID" value="NZ_BJYZ01000007.1"/>
</dbReference>
<dbReference type="PROSITE" id="PS50931">
    <property type="entry name" value="HTH_LYSR"/>
    <property type="match status" value="1"/>
</dbReference>
<evidence type="ECO:0000256" key="1">
    <source>
        <dbReference type="ARBA" id="ARBA00009437"/>
    </source>
</evidence>
<dbReference type="PRINTS" id="PR00039">
    <property type="entry name" value="HTHLYSR"/>
</dbReference>
<evidence type="ECO:0000256" key="5">
    <source>
        <dbReference type="ARBA" id="ARBA00023163"/>
    </source>
</evidence>
<evidence type="ECO:0000256" key="4">
    <source>
        <dbReference type="ARBA" id="ARBA00023159"/>
    </source>
</evidence>
<dbReference type="Proteomes" id="UP000321523">
    <property type="component" value="Unassembled WGS sequence"/>
</dbReference>